<name>A0AAU6SFI4_9MICO</name>
<dbReference type="AlphaFoldDB" id="A0AAU6SFI4"/>
<dbReference type="RefSeq" id="WP_349426613.1">
    <property type="nucleotide sequence ID" value="NZ_CP151632.1"/>
</dbReference>
<reference evidence="1" key="1">
    <citation type="submission" date="2024-04" db="EMBL/GenBank/DDBJ databases">
        <authorList>
            <person name="Roder T."/>
            <person name="Oberhansli S."/>
            <person name="Kreuzer M."/>
        </authorList>
    </citation>
    <scope>NUCLEOTIDE SEQUENCE</scope>
    <source>
        <strain evidence="1">LWS13-1.2</strain>
    </source>
</reference>
<organism evidence="1">
    <name type="scientific">Microbacterium sp. LWS13-1.2</name>
    <dbReference type="NCBI Taxonomy" id="3135264"/>
    <lineage>
        <taxon>Bacteria</taxon>
        <taxon>Bacillati</taxon>
        <taxon>Actinomycetota</taxon>
        <taxon>Actinomycetes</taxon>
        <taxon>Micrococcales</taxon>
        <taxon>Microbacteriaceae</taxon>
        <taxon>Microbacterium</taxon>
    </lineage>
</organism>
<evidence type="ECO:0000313" key="1">
    <source>
        <dbReference type="EMBL" id="WZO35795.1"/>
    </source>
</evidence>
<proteinExistence type="predicted"/>
<accession>A0AAU6SFI4</accession>
<gene>
    <name evidence="1" type="ORF">MRBLWS13_003506</name>
</gene>
<protein>
    <submittedName>
        <fullName evidence="1">Uncharacterized protein</fullName>
    </submittedName>
</protein>
<dbReference type="EMBL" id="CP151632">
    <property type="protein sequence ID" value="WZO35795.1"/>
    <property type="molecule type" value="Genomic_DNA"/>
</dbReference>
<sequence length="62" mass="7086">MNDTTFTGYILDQHRAADLVRENELMVAHREQGRAVERPHGRTLAAWFRTATHRDPRTAAVA</sequence>